<feature type="region of interest" description="Disordered" evidence="1">
    <location>
        <begin position="32"/>
        <end position="55"/>
    </location>
</feature>
<reference evidence="2 3" key="1">
    <citation type="submission" date="2024-02" db="EMBL/GenBank/DDBJ databases">
        <title>High-quality chromosome-scale genome assembly of Pensacola bahiagrass (Paspalum notatum Flugge var. saurae).</title>
        <authorList>
            <person name="Vega J.M."/>
            <person name="Podio M."/>
            <person name="Orjuela J."/>
            <person name="Siena L.A."/>
            <person name="Pessino S.C."/>
            <person name="Combes M.C."/>
            <person name="Mariac C."/>
            <person name="Albertini E."/>
            <person name="Pupilli F."/>
            <person name="Ortiz J.P.A."/>
            <person name="Leblanc O."/>
        </authorList>
    </citation>
    <scope>NUCLEOTIDE SEQUENCE [LARGE SCALE GENOMIC DNA]</scope>
    <source>
        <strain evidence="2">R1</strain>
        <tissue evidence="2">Leaf</tissue>
    </source>
</reference>
<name>A0AAQ3UPI5_PASNO</name>
<organism evidence="2 3">
    <name type="scientific">Paspalum notatum var. saurae</name>
    <dbReference type="NCBI Taxonomy" id="547442"/>
    <lineage>
        <taxon>Eukaryota</taxon>
        <taxon>Viridiplantae</taxon>
        <taxon>Streptophyta</taxon>
        <taxon>Embryophyta</taxon>
        <taxon>Tracheophyta</taxon>
        <taxon>Spermatophyta</taxon>
        <taxon>Magnoliopsida</taxon>
        <taxon>Liliopsida</taxon>
        <taxon>Poales</taxon>
        <taxon>Poaceae</taxon>
        <taxon>PACMAD clade</taxon>
        <taxon>Panicoideae</taxon>
        <taxon>Andropogonodae</taxon>
        <taxon>Paspaleae</taxon>
        <taxon>Paspalinae</taxon>
        <taxon>Paspalum</taxon>
    </lineage>
</organism>
<dbReference type="Proteomes" id="UP001341281">
    <property type="component" value="Chromosome 10"/>
</dbReference>
<sequence length="92" mass="10080">MNHNQIGSGSLHLSVYPCIHSSGVRRFSLQRIDNDDRASGPGKANDSGFYVAEPRKRIDGNNQHLAFDSAQRADNGDRAASLDMLNDGNPRK</sequence>
<proteinExistence type="predicted"/>
<dbReference type="AlphaFoldDB" id="A0AAQ3UPI5"/>
<dbReference type="EMBL" id="CP144754">
    <property type="protein sequence ID" value="WVZ96258.1"/>
    <property type="molecule type" value="Genomic_DNA"/>
</dbReference>
<accession>A0AAQ3UPI5</accession>
<gene>
    <name evidence="2" type="ORF">U9M48_041917</name>
</gene>
<protein>
    <submittedName>
        <fullName evidence="2">Uncharacterized protein</fullName>
    </submittedName>
</protein>
<keyword evidence="3" id="KW-1185">Reference proteome</keyword>
<feature type="region of interest" description="Disordered" evidence="1">
    <location>
        <begin position="69"/>
        <end position="92"/>
    </location>
</feature>
<evidence type="ECO:0000256" key="1">
    <source>
        <dbReference type="SAM" id="MobiDB-lite"/>
    </source>
</evidence>
<evidence type="ECO:0000313" key="2">
    <source>
        <dbReference type="EMBL" id="WVZ96258.1"/>
    </source>
</evidence>
<evidence type="ECO:0000313" key="3">
    <source>
        <dbReference type="Proteomes" id="UP001341281"/>
    </source>
</evidence>